<dbReference type="PROSITE" id="PS00211">
    <property type="entry name" value="ABC_TRANSPORTER_1"/>
    <property type="match status" value="1"/>
</dbReference>
<dbReference type="GO" id="GO:0005886">
    <property type="term" value="C:plasma membrane"/>
    <property type="evidence" value="ECO:0007669"/>
    <property type="project" value="UniProtKB-SubCell"/>
</dbReference>
<comment type="subcellular location">
    <subcellularLocation>
        <location evidence="1">Cell membrane</location>
        <topology evidence="1">Peripheral membrane protein</topology>
    </subcellularLocation>
</comment>
<keyword evidence="3" id="KW-0813">Transport</keyword>
<feature type="domain" description="ABC transporter" evidence="9">
    <location>
        <begin position="5"/>
        <end position="244"/>
    </location>
</feature>
<dbReference type="GO" id="GO:0015424">
    <property type="term" value="F:ABC-type amino acid transporter activity"/>
    <property type="evidence" value="ECO:0007669"/>
    <property type="project" value="InterPro"/>
</dbReference>
<dbReference type="InterPro" id="IPR027417">
    <property type="entry name" value="P-loop_NTPase"/>
</dbReference>
<evidence type="ECO:0000256" key="3">
    <source>
        <dbReference type="ARBA" id="ARBA00022448"/>
    </source>
</evidence>
<dbReference type="InterPro" id="IPR003439">
    <property type="entry name" value="ABC_transporter-like_ATP-bd"/>
</dbReference>
<evidence type="ECO:0000256" key="1">
    <source>
        <dbReference type="ARBA" id="ARBA00004202"/>
    </source>
</evidence>
<dbReference type="PROSITE" id="PS50893">
    <property type="entry name" value="ABC_TRANSPORTER_2"/>
    <property type="match status" value="1"/>
</dbReference>
<evidence type="ECO:0000256" key="5">
    <source>
        <dbReference type="ARBA" id="ARBA00022741"/>
    </source>
</evidence>
<evidence type="ECO:0000256" key="4">
    <source>
        <dbReference type="ARBA" id="ARBA00022475"/>
    </source>
</evidence>
<dbReference type="Proteomes" id="UP000198538">
    <property type="component" value="Unassembled WGS sequence"/>
</dbReference>
<reference evidence="11" key="1">
    <citation type="submission" date="2016-10" db="EMBL/GenBank/DDBJ databases">
        <authorList>
            <person name="Varghese N."/>
            <person name="Submissions S."/>
        </authorList>
    </citation>
    <scope>NUCLEOTIDE SEQUENCE [LARGE SCALE GENOMIC DNA]</scope>
    <source>
        <strain evidence="11">BL9</strain>
    </source>
</reference>
<dbReference type="EMBL" id="FMVM01000004">
    <property type="protein sequence ID" value="SCY38101.1"/>
    <property type="molecule type" value="Genomic_DNA"/>
</dbReference>
<dbReference type="PANTHER" id="PTHR43166">
    <property type="entry name" value="AMINO ACID IMPORT ATP-BINDING PROTEIN"/>
    <property type="match status" value="1"/>
</dbReference>
<evidence type="ECO:0000313" key="11">
    <source>
        <dbReference type="Proteomes" id="UP000198538"/>
    </source>
</evidence>
<gene>
    <name evidence="10" type="ORF">SAMN05720606_104197</name>
</gene>
<dbReference type="PIRSF" id="PIRSF039085">
    <property type="entry name" value="ABC_ATPase_HisP"/>
    <property type="match status" value="1"/>
</dbReference>
<dbReference type="InterPro" id="IPR003593">
    <property type="entry name" value="AAA+_ATPase"/>
</dbReference>
<dbReference type="InterPro" id="IPR030679">
    <property type="entry name" value="ABC_ATPase_HisP-typ"/>
</dbReference>
<dbReference type="FunFam" id="3.40.50.300:FF:000020">
    <property type="entry name" value="Amino acid ABC transporter ATP-binding component"/>
    <property type="match status" value="1"/>
</dbReference>
<dbReference type="SUPFAM" id="SSF52540">
    <property type="entry name" value="P-loop containing nucleoside triphosphate hydrolases"/>
    <property type="match status" value="1"/>
</dbReference>
<protein>
    <submittedName>
        <fullName evidence="10">Polar amino acid transport system ATP-binding protein</fullName>
    </submittedName>
</protein>
<accession>A0A1G5FG43</accession>
<keyword evidence="6 10" id="KW-0067">ATP-binding</keyword>
<name>A0A1G5FG43_9BACL</name>
<dbReference type="AlphaFoldDB" id="A0A1G5FG43"/>
<evidence type="ECO:0000256" key="6">
    <source>
        <dbReference type="ARBA" id="ARBA00022840"/>
    </source>
</evidence>
<evidence type="ECO:0000313" key="10">
    <source>
        <dbReference type="EMBL" id="SCY38101.1"/>
    </source>
</evidence>
<dbReference type="InterPro" id="IPR017871">
    <property type="entry name" value="ABC_transporter-like_CS"/>
</dbReference>
<dbReference type="PANTHER" id="PTHR43166:SF9">
    <property type="entry name" value="GLUTAMATE_ASPARTATE IMPORT ATP-BINDING PROTEIN GLTL"/>
    <property type="match status" value="1"/>
</dbReference>
<dbReference type="Gene3D" id="3.40.50.300">
    <property type="entry name" value="P-loop containing nucleotide triphosphate hydrolases"/>
    <property type="match status" value="1"/>
</dbReference>
<keyword evidence="5" id="KW-0547">Nucleotide-binding</keyword>
<dbReference type="GO" id="GO:0005524">
    <property type="term" value="F:ATP binding"/>
    <property type="evidence" value="ECO:0007669"/>
    <property type="project" value="UniProtKB-KW"/>
</dbReference>
<dbReference type="STRING" id="582692.SAMN05720606_104197"/>
<keyword evidence="4" id="KW-1003">Cell membrane</keyword>
<evidence type="ECO:0000259" key="9">
    <source>
        <dbReference type="PROSITE" id="PS50893"/>
    </source>
</evidence>
<evidence type="ECO:0000256" key="7">
    <source>
        <dbReference type="ARBA" id="ARBA00022970"/>
    </source>
</evidence>
<evidence type="ECO:0000256" key="2">
    <source>
        <dbReference type="ARBA" id="ARBA00005417"/>
    </source>
</evidence>
<keyword evidence="8" id="KW-0472">Membrane</keyword>
<sequence>MTYSIEVNQLKKSFGTLDVLKQVSFNVAPGEVIAVIGPSGSGKSTMLRSLIHLEDITGGTIRIQNQTLADDGRYVGAAEIRKITDRMGMVFQHFNLFPHLTVQANLELAPKTLKKESTKVIRSRSAELLAKVGLSDKADVYPANLSGGQKQRVAIARALMMQPDILLFDEPTSALDPELTGEVLRVIKQLAQENMTMMIVTHEMSFARDVADRVFFMDNGEIAEQGPPDQLFGAPKLARTQTFLKRVDMEE</sequence>
<proteinExistence type="inferred from homology"/>
<dbReference type="CDD" id="cd03262">
    <property type="entry name" value="ABC_HisP_GlnQ"/>
    <property type="match status" value="1"/>
</dbReference>
<evidence type="ECO:0000256" key="8">
    <source>
        <dbReference type="ARBA" id="ARBA00023136"/>
    </source>
</evidence>
<dbReference type="InterPro" id="IPR050086">
    <property type="entry name" value="MetN_ABC_transporter-like"/>
</dbReference>
<organism evidence="10 11">
    <name type="scientific">Paenibacillus polysaccharolyticus</name>
    <dbReference type="NCBI Taxonomy" id="582692"/>
    <lineage>
        <taxon>Bacteria</taxon>
        <taxon>Bacillati</taxon>
        <taxon>Bacillota</taxon>
        <taxon>Bacilli</taxon>
        <taxon>Bacillales</taxon>
        <taxon>Paenibacillaceae</taxon>
        <taxon>Paenibacillus</taxon>
    </lineage>
</organism>
<comment type="similarity">
    <text evidence="2">Belongs to the ABC transporter superfamily.</text>
</comment>
<dbReference type="RefSeq" id="WP_090917707.1">
    <property type="nucleotide sequence ID" value="NZ_FMVM01000004.1"/>
</dbReference>
<dbReference type="Pfam" id="PF00005">
    <property type="entry name" value="ABC_tran"/>
    <property type="match status" value="1"/>
</dbReference>
<dbReference type="SMART" id="SM00382">
    <property type="entry name" value="AAA"/>
    <property type="match status" value="1"/>
</dbReference>
<keyword evidence="7" id="KW-0029">Amino-acid transport</keyword>
<dbReference type="GO" id="GO:0016887">
    <property type="term" value="F:ATP hydrolysis activity"/>
    <property type="evidence" value="ECO:0007669"/>
    <property type="project" value="InterPro"/>
</dbReference>
<keyword evidence="11" id="KW-1185">Reference proteome</keyword>